<organism evidence="7 8">
    <name type="scientific">Ferrimonas sediminicola</name>
    <dbReference type="NCBI Taxonomy" id="2569538"/>
    <lineage>
        <taxon>Bacteria</taxon>
        <taxon>Pseudomonadati</taxon>
        <taxon>Pseudomonadota</taxon>
        <taxon>Gammaproteobacteria</taxon>
        <taxon>Alteromonadales</taxon>
        <taxon>Ferrimonadaceae</taxon>
        <taxon>Ferrimonas</taxon>
    </lineage>
</organism>
<dbReference type="EMBL" id="SWCI01000024">
    <property type="protein sequence ID" value="TKB46206.1"/>
    <property type="molecule type" value="Genomic_DNA"/>
</dbReference>
<protein>
    <submittedName>
        <fullName evidence="7">AAA family ATPase</fullName>
    </submittedName>
</protein>
<keyword evidence="5" id="KW-0804">Transcription</keyword>
<dbReference type="InterPro" id="IPR003593">
    <property type="entry name" value="AAA+_ATPase"/>
</dbReference>
<dbReference type="InterPro" id="IPR004096">
    <property type="entry name" value="V4R"/>
</dbReference>
<dbReference type="Gene3D" id="1.10.8.60">
    <property type="match status" value="1"/>
</dbReference>
<dbReference type="SUPFAM" id="SSF111126">
    <property type="entry name" value="Ligand-binding domain in the NO signalling and Golgi transport"/>
    <property type="match status" value="1"/>
</dbReference>
<dbReference type="PROSITE" id="PS50045">
    <property type="entry name" value="SIGMA54_INTERACT_4"/>
    <property type="match status" value="1"/>
</dbReference>
<evidence type="ECO:0000256" key="5">
    <source>
        <dbReference type="ARBA" id="ARBA00023163"/>
    </source>
</evidence>
<sequence length="543" mass="60904">MNTSQLDLRELLSFRPQGGSMSFLGQRVLLSDILSHGAHKLELINSLGVETTRTIITRAGFARGWLTGERLKRHFPEAWADAKQGQLGPMICSMYGFGEVLSSKRTDGKDGKPLVESFFTGSYEAEQHLRIFGQAKEVACWENIGFASGYVSNVEGQTVYFIEQECQAKGDAHCHLVGRYVEEWGGEITPFLKYFNGMTAESIREQLYDVLKWDGELLLRSAPVVTPAIPNRTLDKALPISNSPSMNSLIDMAQSVAKVSSSILVTGESGVGKDKLVQLIHRESKRSDRPLVAINCGALTESLIEGELFGYVKGAYTGADHTKTGLIEAAHGGTLFLDEIGDLPLSMQVKLLRVLQEREVRKVGDTQAVPVDIRLISATNKDLEREVEAGRFRRDLYYRLKVIEIQIPPLRERTEDILPLSRFYLARFNEEMEREFTGFHHKTADLLLSYPWPGNVRELVNAIERCVVLGKHTQIMPEDLPEEIAQTECKPSTIHGIRALHDIERDHILSSLKKLNNNKTLTAEQLGMSLATLYRKLKEYDSE</sequence>
<dbReference type="PRINTS" id="PR01590">
    <property type="entry name" value="HTHFIS"/>
</dbReference>
<dbReference type="InterPro" id="IPR058031">
    <property type="entry name" value="AAA_lid_NorR"/>
</dbReference>
<dbReference type="GO" id="GO:0006355">
    <property type="term" value="P:regulation of DNA-templated transcription"/>
    <property type="evidence" value="ECO:0007669"/>
    <property type="project" value="InterPro"/>
</dbReference>
<dbReference type="Pfam" id="PF02954">
    <property type="entry name" value="HTH_8"/>
    <property type="match status" value="1"/>
</dbReference>
<dbReference type="InterPro" id="IPR010523">
    <property type="entry name" value="XylR_N"/>
</dbReference>
<feature type="domain" description="Sigma-54 factor interaction" evidence="6">
    <location>
        <begin position="239"/>
        <end position="468"/>
    </location>
</feature>
<dbReference type="AlphaFoldDB" id="A0A4U1B6N2"/>
<dbReference type="SMART" id="SM00382">
    <property type="entry name" value="AAA"/>
    <property type="match status" value="1"/>
</dbReference>
<dbReference type="Pfam" id="PF25601">
    <property type="entry name" value="AAA_lid_14"/>
    <property type="match status" value="1"/>
</dbReference>
<name>A0A4U1B6N2_9GAMM</name>
<dbReference type="InterPro" id="IPR009057">
    <property type="entry name" value="Homeodomain-like_sf"/>
</dbReference>
<evidence type="ECO:0000259" key="6">
    <source>
        <dbReference type="PROSITE" id="PS50045"/>
    </source>
</evidence>
<dbReference type="SUPFAM" id="SSF46689">
    <property type="entry name" value="Homeodomain-like"/>
    <property type="match status" value="1"/>
</dbReference>
<dbReference type="GO" id="GO:0005524">
    <property type="term" value="F:ATP binding"/>
    <property type="evidence" value="ECO:0007669"/>
    <property type="project" value="UniProtKB-KW"/>
</dbReference>
<dbReference type="CDD" id="cd00009">
    <property type="entry name" value="AAA"/>
    <property type="match status" value="1"/>
</dbReference>
<dbReference type="FunFam" id="3.40.50.300:FF:000006">
    <property type="entry name" value="DNA-binding transcriptional regulator NtrC"/>
    <property type="match status" value="1"/>
</dbReference>
<dbReference type="RefSeq" id="WP_136854696.1">
    <property type="nucleotide sequence ID" value="NZ_SWCI01000024.1"/>
</dbReference>
<evidence type="ECO:0000256" key="3">
    <source>
        <dbReference type="ARBA" id="ARBA00023015"/>
    </source>
</evidence>
<dbReference type="PANTHER" id="PTHR32071">
    <property type="entry name" value="TRANSCRIPTIONAL REGULATORY PROTEIN"/>
    <property type="match status" value="1"/>
</dbReference>
<keyword evidence="3" id="KW-0805">Transcription regulation</keyword>
<keyword evidence="2" id="KW-0067">ATP-binding</keyword>
<dbReference type="InterPro" id="IPR025662">
    <property type="entry name" value="Sigma_54_int_dom_ATP-bd_1"/>
</dbReference>
<dbReference type="InterPro" id="IPR024096">
    <property type="entry name" value="NO_sig/Golgi_transp_ligand-bd"/>
</dbReference>
<dbReference type="GO" id="GO:0043565">
    <property type="term" value="F:sequence-specific DNA binding"/>
    <property type="evidence" value="ECO:0007669"/>
    <property type="project" value="InterPro"/>
</dbReference>
<dbReference type="PROSITE" id="PS00676">
    <property type="entry name" value="SIGMA54_INTERACT_2"/>
    <property type="match status" value="1"/>
</dbReference>
<dbReference type="SMART" id="SM00989">
    <property type="entry name" value="V4R"/>
    <property type="match status" value="1"/>
</dbReference>
<reference evidence="7 8" key="1">
    <citation type="submission" date="2019-04" db="EMBL/GenBank/DDBJ databases">
        <authorList>
            <person name="Hwang J.C."/>
        </authorList>
    </citation>
    <scope>NUCLEOTIDE SEQUENCE [LARGE SCALE GENOMIC DNA]</scope>
    <source>
        <strain evidence="7 8">IMCC35001</strain>
    </source>
</reference>
<keyword evidence="4" id="KW-0238">DNA-binding</keyword>
<evidence type="ECO:0000256" key="1">
    <source>
        <dbReference type="ARBA" id="ARBA00022741"/>
    </source>
</evidence>
<proteinExistence type="predicted"/>
<dbReference type="InterPro" id="IPR025944">
    <property type="entry name" value="Sigma_54_int_dom_CS"/>
</dbReference>
<dbReference type="Pfam" id="PF06505">
    <property type="entry name" value="XylR_N"/>
    <property type="match status" value="1"/>
</dbReference>
<dbReference type="PROSITE" id="PS00675">
    <property type="entry name" value="SIGMA54_INTERACT_1"/>
    <property type="match status" value="1"/>
</dbReference>
<evidence type="ECO:0000256" key="2">
    <source>
        <dbReference type="ARBA" id="ARBA00022840"/>
    </source>
</evidence>
<dbReference type="OrthoDB" id="9804019at2"/>
<dbReference type="InterPro" id="IPR025943">
    <property type="entry name" value="Sigma_54_int_dom_ATP-bd_2"/>
</dbReference>
<evidence type="ECO:0000313" key="8">
    <source>
        <dbReference type="Proteomes" id="UP000305674"/>
    </source>
</evidence>
<dbReference type="PROSITE" id="PS00688">
    <property type="entry name" value="SIGMA54_INTERACT_3"/>
    <property type="match status" value="1"/>
</dbReference>
<dbReference type="InterPro" id="IPR002078">
    <property type="entry name" value="Sigma_54_int"/>
</dbReference>
<comment type="caution">
    <text evidence="7">The sequence shown here is derived from an EMBL/GenBank/DDBJ whole genome shotgun (WGS) entry which is preliminary data.</text>
</comment>
<dbReference type="Proteomes" id="UP000305674">
    <property type="component" value="Unassembled WGS sequence"/>
</dbReference>
<evidence type="ECO:0000256" key="4">
    <source>
        <dbReference type="ARBA" id="ARBA00023125"/>
    </source>
</evidence>
<dbReference type="SUPFAM" id="SSF52540">
    <property type="entry name" value="P-loop containing nucleoside triphosphate hydrolases"/>
    <property type="match status" value="1"/>
</dbReference>
<dbReference type="InterPro" id="IPR027417">
    <property type="entry name" value="P-loop_NTPase"/>
</dbReference>
<keyword evidence="8" id="KW-1185">Reference proteome</keyword>
<accession>A0A4U1B6N2</accession>
<dbReference type="PANTHER" id="PTHR32071:SF81">
    <property type="entry name" value="PROPIONATE CATABOLISM OPERON REGULATORY PROTEIN"/>
    <property type="match status" value="1"/>
</dbReference>
<dbReference type="Gene3D" id="3.30.1380.20">
    <property type="entry name" value="Trafficking protein particle complex subunit 3"/>
    <property type="match status" value="1"/>
</dbReference>
<gene>
    <name evidence="7" type="ORF">FCL40_18195</name>
</gene>
<dbReference type="Gene3D" id="1.10.10.60">
    <property type="entry name" value="Homeodomain-like"/>
    <property type="match status" value="1"/>
</dbReference>
<dbReference type="InterPro" id="IPR002197">
    <property type="entry name" value="HTH_Fis"/>
</dbReference>
<dbReference type="Gene3D" id="3.40.50.300">
    <property type="entry name" value="P-loop containing nucleotide triphosphate hydrolases"/>
    <property type="match status" value="1"/>
</dbReference>
<evidence type="ECO:0000313" key="7">
    <source>
        <dbReference type="EMBL" id="TKB46206.1"/>
    </source>
</evidence>
<dbReference type="Pfam" id="PF00158">
    <property type="entry name" value="Sigma54_activat"/>
    <property type="match status" value="1"/>
</dbReference>
<keyword evidence="1" id="KW-0547">Nucleotide-binding</keyword>